<evidence type="ECO:0000313" key="2">
    <source>
        <dbReference type="EMBL" id="KAH7955700.1"/>
    </source>
</evidence>
<evidence type="ECO:0000313" key="3">
    <source>
        <dbReference type="Proteomes" id="UP000821837"/>
    </source>
</evidence>
<gene>
    <name evidence="2" type="ORF">HPB52_002898</name>
</gene>
<dbReference type="VEuPathDB" id="VectorBase:RSAN_031056"/>
<organism evidence="2 3">
    <name type="scientific">Rhipicephalus sanguineus</name>
    <name type="common">Brown dog tick</name>
    <name type="synonym">Ixodes sanguineus</name>
    <dbReference type="NCBI Taxonomy" id="34632"/>
    <lineage>
        <taxon>Eukaryota</taxon>
        <taxon>Metazoa</taxon>
        <taxon>Ecdysozoa</taxon>
        <taxon>Arthropoda</taxon>
        <taxon>Chelicerata</taxon>
        <taxon>Arachnida</taxon>
        <taxon>Acari</taxon>
        <taxon>Parasitiformes</taxon>
        <taxon>Ixodida</taxon>
        <taxon>Ixodoidea</taxon>
        <taxon>Ixodidae</taxon>
        <taxon>Rhipicephalinae</taxon>
        <taxon>Rhipicephalus</taxon>
        <taxon>Rhipicephalus</taxon>
    </lineage>
</organism>
<sequence length="142" mass="16830">MAASKASTSRSYFFIAYDMALLREVNAHNSFQGPSRWEGIVKNMNFALRNVFSARALRERLDLLLAQFITNDRASLRKAQAVTASADYEFIEKRWRHERAPKEKEHALEMERRAVEKLRIERKQQRSEKRHELMRERTESCN</sequence>
<accession>A0A9D4SXE4</accession>
<dbReference type="VEuPathDB" id="VectorBase:RSAN_052615"/>
<proteinExistence type="predicted"/>
<protein>
    <submittedName>
        <fullName evidence="2">Uncharacterized protein</fullName>
    </submittedName>
</protein>
<reference evidence="2" key="1">
    <citation type="journal article" date="2020" name="Cell">
        <title>Large-Scale Comparative Analyses of Tick Genomes Elucidate Their Genetic Diversity and Vector Capacities.</title>
        <authorList>
            <consortium name="Tick Genome and Microbiome Consortium (TIGMIC)"/>
            <person name="Jia N."/>
            <person name="Wang J."/>
            <person name="Shi W."/>
            <person name="Du L."/>
            <person name="Sun Y."/>
            <person name="Zhan W."/>
            <person name="Jiang J.F."/>
            <person name="Wang Q."/>
            <person name="Zhang B."/>
            <person name="Ji P."/>
            <person name="Bell-Sakyi L."/>
            <person name="Cui X.M."/>
            <person name="Yuan T.T."/>
            <person name="Jiang B.G."/>
            <person name="Yang W.F."/>
            <person name="Lam T.T."/>
            <person name="Chang Q.C."/>
            <person name="Ding S.J."/>
            <person name="Wang X.J."/>
            <person name="Zhu J.G."/>
            <person name="Ruan X.D."/>
            <person name="Zhao L."/>
            <person name="Wei J.T."/>
            <person name="Ye R.Z."/>
            <person name="Que T.C."/>
            <person name="Du C.H."/>
            <person name="Zhou Y.H."/>
            <person name="Cheng J.X."/>
            <person name="Dai P.F."/>
            <person name="Guo W.B."/>
            <person name="Han X.H."/>
            <person name="Huang E.J."/>
            <person name="Li L.F."/>
            <person name="Wei W."/>
            <person name="Gao Y.C."/>
            <person name="Liu J.Z."/>
            <person name="Shao H.Z."/>
            <person name="Wang X."/>
            <person name="Wang C.C."/>
            <person name="Yang T.C."/>
            <person name="Huo Q.B."/>
            <person name="Li W."/>
            <person name="Chen H.Y."/>
            <person name="Chen S.E."/>
            <person name="Zhou L.G."/>
            <person name="Ni X.B."/>
            <person name="Tian J.H."/>
            <person name="Sheng Y."/>
            <person name="Liu T."/>
            <person name="Pan Y.S."/>
            <person name="Xia L.Y."/>
            <person name="Li J."/>
            <person name="Zhao F."/>
            <person name="Cao W.C."/>
        </authorList>
    </citation>
    <scope>NUCLEOTIDE SEQUENCE</scope>
    <source>
        <strain evidence="2">Rsan-2018</strain>
    </source>
</reference>
<reference evidence="2" key="2">
    <citation type="submission" date="2021-09" db="EMBL/GenBank/DDBJ databases">
        <authorList>
            <person name="Jia N."/>
            <person name="Wang J."/>
            <person name="Shi W."/>
            <person name="Du L."/>
            <person name="Sun Y."/>
            <person name="Zhan W."/>
            <person name="Jiang J."/>
            <person name="Wang Q."/>
            <person name="Zhang B."/>
            <person name="Ji P."/>
            <person name="Sakyi L.B."/>
            <person name="Cui X."/>
            <person name="Yuan T."/>
            <person name="Jiang B."/>
            <person name="Yang W."/>
            <person name="Lam T.T.-Y."/>
            <person name="Chang Q."/>
            <person name="Ding S."/>
            <person name="Wang X."/>
            <person name="Zhu J."/>
            <person name="Ruan X."/>
            <person name="Zhao L."/>
            <person name="Wei J."/>
            <person name="Que T."/>
            <person name="Du C."/>
            <person name="Cheng J."/>
            <person name="Dai P."/>
            <person name="Han X."/>
            <person name="Huang E."/>
            <person name="Gao Y."/>
            <person name="Liu J."/>
            <person name="Shao H."/>
            <person name="Ye R."/>
            <person name="Li L."/>
            <person name="Wei W."/>
            <person name="Wang X."/>
            <person name="Wang C."/>
            <person name="Huo Q."/>
            <person name="Li W."/>
            <person name="Guo W."/>
            <person name="Chen H."/>
            <person name="Chen S."/>
            <person name="Zhou L."/>
            <person name="Zhou L."/>
            <person name="Ni X."/>
            <person name="Tian J."/>
            <person name="Zhou Y."/>
            <person name="Sheng Y."/>
            <person name="Liu T."/>
            <person name="Pan Y."/>
            <person name="Xia L."/>
            <person name="Li J."/>
            <person name="Zhao F."/>
            <person name="Cao W."/>
        </authorList>
    </citation>
    <scope>NUCLEOTIDE SEQUENCE</scope>
    <source>
        <strain evidence="2">Rsan-2018</strain>
        <tissue evidence="2">Larvae</tissue>
    </source>
</reference>
<feature type="region of interest" description="Disordered" evidence="1">
    <location>
        <begin position="119"/>
        <end position="142"/>
    </location>
</feature>
<comment type="caution">
    <text evidence="2">The sequence shown here is derived from an EMBL/GenBank/DDBJ whole genome shotgun (WGS) entry which is preliminary data.</text>
</comment>
<dbReference type="EMBL" id="JABSTV010001250">
    <property type="protein sequence ID" value="KAH7955700.1"/>
    <property type="molecule type" value="Genomic_DNA"/>
</dbReference>
<name>A0A9D4SXE4_RHISA</name>
<dbReference type="AlphaFoldDB" id="A0A9D4SXE4"/>
<dbReference type="Proteomes" id="UP000821837">
    <property type="component" value="Unassembled WGS sequence"/>
</dbReference>
<evidence type="ECO:0000256" key="1">
    <source>
        <dbReference type="SAM" id="MobiDB-lite"/>
    </source>
</evidence>
<keyword evidence="3" id="KW-1185">Reference proteome</keyword>